<evidence type="ECO:0000313" key="2">
    <source>
        <dbReference type="Proteomes" id="UP001346869"/>
    </source>
</evidence>
<reference evidence="1 2" key="2">
    <citation type="journal article" date="2023" name="Mol. Biol. Evol.">
        <title>Genomics of Secondarily Temperate Adaptation in the Only Non-Antarctic Icefish.</title>
        <authorList>
            <person name="Rivera-Colon A.G."/>
            <person name="Rayamajhi N."/>
            <person name="Minhas B.F."/>
            <person name="Madrigal G."/>
            <person name="Bilyk K.T."/>
            <person name="Yoon V."/>
            <person name="Hune M."/>
            <person name="Gregory S."/>
            <person name="Cheng C.H.C."/>
            <person name="Catchen J.M."/>
        </authorList>
    </citation>
    <scope>NUCLEOTIDE SEQUENCE [LARGE SCALE GENOMIC DNA]</scope>
    <source>
        <strain evidence="1">JMC-PN-2008</strain>
    </source>
</reference>
<dbReference type="PANTHER" id="PTHR37162">
    <property type="entry name" value="HAT FAMILY DIMERISATION DOMAINCONTAINING PROTEIN-RELATED"/>
    <property type="match status" value="1"/>
</dbReference>
<sequence>MAEHSLPFSFTPVMVNLAQELAKDKVALSRLKLSRTSAAYKMVHGLGFTFSERIFTHTRKYPFSINLDESTANGDKKVLSILASYFNPDRNTVDVEHLGSLEVFKVNAVKLEQLLVKFFKDNNIPWSNLVSMLMDSCGVMRGCKMGLEARVRKDHCPNLLDVDGDSCHHIHNAAKVFTVPFSSHLEKLFSDLHSDHQWATDQVG</sequence>
<keyword evidence="2" id="KW-1185">Reference proteome</keyword>
<proteinExistence type="predicted"/>
<dbReference type="AlphaFoldDB" id="A0AAN7WZ96"/>
<dbReference type="EMBL" id="JAUZQC010000021">
    <property type="protein sequence ID" value="KAK5852440.1"/>
    <property type="molecule type" value="Genomic_DNA"/>
</dbReference>
<dbReference type="PANTHER" id="PTHR37162:SF1">
    <property type="entry name" value="BED-TYPE DOMAIN-CONTAINING PROTEIN"/>
    <property type="match status" value="1"/>
</dbReference>
<comment type="caution">
    <text evidence="1">The sequence shown here is derived from an EMBL/GenBank/DDBJ whole genome shotgun (WGS) entry which is preliminary data.</text>
</comment>
<reference evidence="1 2" key="1">
    <citation type="journal article" date="2023" name="Genes (Basel)">
        <title>Chromosome-Level Genome Assembly and Circadian Gene Repertoire of the Patagonia Blennie Eleginops maclovinus-The Closest Ancestral Proxy of Antarctic Cryonotothenioids.</title>
        <authorList>
            <person name="Cheng C.C."/>
            <person name="Rivera-Colon A.G."/>
            <person name="Minhas B.F."/>
            <person name="Wilson L."/>
            <person name="Rayamajhi N."/>
            <person name="Vargas-Chacoff L."/>
            <person name="Catchen J.M."/>
        </authorList>
    </citation>
    <scope>NUCLEOTIDE SEQUENCE [LARGE SCALE GENOMIC DNA]</scope>
    <source>
        <strain evidence="1">JMC-PN-2008</strain>
    </source>
</reference>
<protein>
    <recommendedName>
        <fullName evidence="3">DUF4371 domain-containing protein</fullName>
    </recommendedName>
</protein>
<name>A0AAN7WZ96_ELEMC</name>
<evidence type="ECO:0008006" key="3">
    <source>
        <dbReference type="Google" id="ProtNLM"/>
    </source>
</evidence>
<dbReference type="Proteomes" id="UP001346869">
    <property type="component" value="Unassembled WGS sequence"/>
</dbReference>
<evidence type="ECO:0000313" key="1">
    <source>
        <dbReference type="EMBL" id="KAK5852440.1"/>
    </source>
</evidence>
<accession>A0AAN7WZ96</accession>
<gene>
    <name evidence="1" type="ORF">PBY51_023909</name>
</gene>
<organism evidence="1 2">
    <name type="scientific">Eleginops maclovinus</name>
    <name type="common">Patagonian blennie</name>
    <name type="synonym">Eleginus maclovinus</name>
    <dbReference type="NCBI Taxonomy" id="56733"/>
    <lineage>
        <taxon>Eukaryota</taxon>
        <taxon>Metazoa</taxon>
        <taxon>Chordata</taxon>
        <taxon>Craniata</taxon>
        <taxon>Vertebrata</taxon>
        <taxon>Euteleostomi</taxon>
        <taxon>Actinopterygii</taxon>
        <taxon>Neopterygii</taxon>
        <taxon>Teleostei</taxon>
        <taxon>Neoteleostei</taxon>
        <taxon>Acanthomorphata</taxon>
        <taxon>Eupercaria</taxon>
        <taxon>Perciformes</taxon>
        <taxon>Notothenioidei</taxon>
        <taxon>Eleginopidae</taxon>
        <taxon>Eleginops</taxon>
    </lineage>
</organism>